<keyword evidence="3" id="KW-1185">Reference proteome</keyword>
<feature type="transmembrane region" description="Helical" evidence="1">
    <location>
        <begin position="68"/>
        <end position="85"/>
    </location>
</feature>
<keyword evidence="1" id="KW-0472">Membrane</keyword>
<name>A0A1I4NZH6_9EURY</name>
<keyword evidence="1" id="KW-1133">Transmembrane helix</keyword>
<dbReference type="PANTHER" id="PTHR40031">
    <property type="entry name" value="HYPOTHETICAL MEMBRANE SPANNING PROTEIN"/>
    <property type="match status" value="1"/>
</dbReference>
<evidence type="ECO:0000256" key="1">
    <source>
        <dbReference type="SAM" id="Phobius"/>
    </source>
</evidence>
<dbReference type="Pfam" id="PF04307">
    <property type="entry name" value="YdjM"/>
    <property type="match status" value="1"/>
</dbReference>
<dbReference type="InterPro" id="IPR007404">
    <property type="entry name" value="YdjM-like"/>
</dbReference>
<dbReference type="EMBL" id="FOUJ01000001">
    <property type="protein sequence ID" value="SFM20513.1"/>
    <property type="molecule type" value="Genomic_DNA"/>
</dbReference>
<protein>
    <submittedName>
        <fullName evidence="2">Inner membrane protein</fullName>
    </submittedName>
</protein>
<keyword evidence="1" id="KW-0812">Transmembrane</keyword>
<feature type="transmembrane region" description="Helical" evidence="1">
    <location>
        <begin position="132"/>
        <end position="150"/>
    </location>
</feature>
<gene>
    <name evidence="2" type="ORF">SAMN04488696_0339</name>
</gene>
<dbReference type="InterPro" id="IPR053170">
    <property type="entry name" value="Transcription_regulator"/>
</dbReference>
<sequence>MVNTLSHLGIGLLIAAVAGLSSRQIKIVAFMAILPDLDFILNTLLLAVDQNLNHQMYNSMYYLLGHREFMHSIIFVSFVTIYVWIREKDRTLLIASAAAIFSHIYLDYITSWKMRPFFPFVTEASTIGAIDFFDPVVTLISFIPIVHILIDRAKKNGIRNGFLNGGNDWFRALISGNHSKLYRQLLVIFTIWCLFNPIAKIFLVSAIEDVEGHNIDYQGSYPVSPGKFLSAYSYNDTHYRILVSSYWSGVEKSTFVPVYSGDTSEFMPYVSRVELLYDSSLPGEVDYPVYNVSASGTNVTVILRDARNPYSQYWAYFKTEYVFVFDTEVGDYQVYIGRHGQYSEPVPVNLFE</sequence>
<evidence type="ECO:0000313" key="2">
    <source>
        <dbReference type="EMBL" id="SFM20513.1"/>
    </source>
</evidence>
<accession>A0A1I4NZH6</accession>
<feature type="transmembrane region" description="Helical" evidence="1">
    <location>
        <begin position="6"/>
        <end position="22"/>
    </location>
</feature>
<feature type="transmembrane region" description="Helical" evidence="1">
    <location>
        <begin position="185"/>
        <end position="207"/>
    </location>
</feature>
<evidence type="ECO:0000313" key="3">
    <source>
        <dbReference type="Proteomes" id="UP000198535"/>
    </source>
</evidence>
<feature type="transmembrane region" description="Helical" evidence="1">
    <location>
        <begin position="27"/>
        <end position="48"/>
    </location>
</feature>
<dbReference type="RefSeq" id="WP_091932315.1">
    <property type="nucleotide sequence ID" value="NZ_FOUJ01000001.1"/>
</dbReference>
<dbReference type="OrthoDB" id="124447at2157"/>
<dbReference type="Proteomes" id="UP000198535">
    <property type="component" value="Unassembled WGS sequence"/>
</dbReference>
<proteinExistence type="predicted"/>
<reference evidence="3" key="1">
    <citation type="submission" date="2016-10" db="EMBL/GenBank/DDBJ databases">
        <authorList>
            <person name="Varghese N."/>
            <person name="Submissions S."/>
        </authorList>
    </citation>
    <scope>NUCLEOTIDE SEQUENCE [LARGE SCALE GENOMIC DNA]</scope>
    <source>
        <strain evidence="3">Mob M</strain>
    </source>
</reference>
<feature type="transmembrane region" description="Helical" evidence="1">
    <location>
        <begin position="92"/>
        <end position="112"/>
    </location>
</feature>
<organism evidence="2 3">
    <name type="scientific">Methanolobus profundi</name>
    <dbReference type="NCBI Taxonomy" id="487685"/>
    <lineage>
        <taxon>Archaea</taxon>
        <taxon>Methanobacteriati</taxon>
        <taxon>Methanobacteriota</taxon>
        <taxon>Stenosarchaea group</taxon>
        <taxon>Methanomicrobia</taxon>
        <taxon>Methanosarcinales</taxon>
        <taxon>Methanosarcinaceae</taxon>
        <taxon>Methanolobus</taxon>
    </lineage>
</organism>
<dbReference type="AlphaFoldDB" id="A0A1I4NZH6"/>
<dbReference type="PANTHER" id="PTHR40031:SF1">
    <property type="entry name" value="MEMBRANE-BOUND METAL-DEPENDENT HYDROLASE"/>
    <property type="match status" value="1"/>
</dbReference>
<dbReference type="STRING" id="487685.SAMN04488696_0339"/>